<evidence type="ECO:0000256" key="2">
    <source>
        <dbReference type="ARBA" id="ARBA00022741"/>
    </source>
</evidence>
<proteinExistence type="predicted"/>
<dbReference type="EMBL" id="NIVC01000140">
    <property type="protein sequence ID" value="PAA89717.1"/>
    <property type="molecule type" value="Genomic_DNA"/>
</dbReference>
<keyword evidence="11" id="KW-1185">Reference proteome</keyword>
<sequence>MSIVRNGAEGFIKIGNVIKTIRKSKSPHLIPVNYLPEPLSATLSQHLQWILQKDVLGQDVFLIGPPGKSKRQLALMYSELAHMEVEYISLSRDVTESDLKQRREIRAGSAVYADECAVRAALEGRLLVLEGLEKAERNVLPVLNNLLENREVQLEDGRFIMHPSRYDFLLGKHGSDTMREWRLLRCSPDFRVIALGLPVPRYRGNPLDPPLRSRFQCRRVPAEPALPADRPPSDKLLQLTSFGMAINAEEARSLGLPDFPLDNLAAVAELWNLVPAMPVQYWLQRLYPFEGALGREAADAVKQLAKKFELPTQLDHASQISMLGLTASQSAAGDNSTSQSAAGDNSTSQSAAGNNSTSQSAAGDNSTSQSAAGKATVSIRIEAALLSKRIDLKVPTGPWPLLASSKSDGCSSGGGFVNTRYHSGLLADLMVTHAGGQDFALIGPRGCGKFTVACQLARQLGYPLAHVVLYRDMSSRDLLQQRVTDAEGDTQWRPSALVQAAVEGHLAVLDGLHRVDRGTFAVLHRLLGDRELALFDGTRLLRHDRYDRIKADHGWSDSDMAARRLLRIHPAFRVVGLGELSPAKQQANQWLSDEMLTAFLFHSVRALSADEEAGLLMKLVPNSQSVEPSVKRLVGFAHRLRDSSDPSHMSLAGSLSTRQLLRLSRCVAADPQVNLRELLERACLSRFLPRLAAQTLAQCLDEADFKPPDSAAAEQPITCSVSSDGTRIHIGSASAHLPPELRNEMKIPETLFYDNQTHMRVLEAMLRDFSIGEHLLLIGNQGVGKNKLADHFLRLLRRPREYVQLHRDTTVHSLTLQPTVLDGRIAFQDSPLVRACRFGHVLVVDEADKAPTHVTCVLKTLAESGEMALPDGRRIVPAGWAGPQSPGVIRTHPDFRLLVLANRPGFPFLGNDFFGALGDTFACHPVDNPQQDSELHMLAQYGPDVPQQVLQKLVSMFADLRAMSDEGNLQYPYSTRELVNIVRHLQKFPGERLSSVLQNVFDFDSHNPELRSTLADVLTKHGIPAESVGHHNVKLSKQLPLPSPVLLGSSNLLPANRFSPFLTAAQSQFHLKGPADLPVSSIRLDGGSGRSEHFSELESFACIPLDDTDGLADICVTCSDDGSHRLVHLATINPVRVYSMVPGSRTAKVLDFTEIFPDTGHFYKPRVHLLSLEKTMPHCFLLHEEMTNVLLLVDAGKRQVSRVKSQGLPEHPLASGRNLWRWPTLAKGSSFRLADSLGLDGSPVMFQQGRDHVELLDLRGGWSLSLQLPAPISNLQPLSETSWIVQFVNNDSQHILLQSPQELHQFSLLQLEQPELLPQKIQWACPLSTDLPSLRVQPETQLSAVSAAGGGHLSVLSLAPPNAEGLHQLSLHRIDSLTHKPPAAAAAQARTRDPMFGSGSGGLADPRFSQFCLLPDGRSLVRCRPTDQVPPEAFGNRQPAIGTAGVLELTDLAASTVSYLPVEPPGPAVHRLAGRPASWLVSDLPRLLAQTAGGDLVSADQSGSVCFWQVAPAGLETALAEWRRLLGDEKSALGGGSRQMLIERQLPPGSSSLSGPKQGKVDPTGAPHVGGNMWAGGTGGRDTAGLGGVGGPYRLDAGHHVYQVPDEIKRAVPPEISEAAREMARKAWRERLREIEMSEHDGELYDTYLRRVRPQVSSLRAMLQSLEAKGKERDWLRHQTQGDLDDGKLVEGLVGERAVYRRRGERPPELGTPPEKPKLLRVLVDVSGSMYRFNGTDQRLERQLEACLMLMEAFEGFETKFAYEFRGHSGEGPDWNFTSAVRPPANQKQRLDALKAMLAHSQFCMSGDHTVEAIDCGVRQLATAEADERFLVVFSDANLDRYGIHPKQLSRALTQDARVTACAIFLGTLGNQATFLRESLPSGHAFVCLDNASLPHILQQFFTSTLLATD</sequence>
<evidence type="ECO:0000256" key="3">
    <source>
        <dbReference type="ARBA" id="ARBA00022840"/>
    </source>
</evidence>
<organism evidence="10 11">
    <name type="scientific">Macrostomum lignano</name>
    <dbReference type="NCBI Taxonomy" id="282301"/>
    <lineage>
        <taxon>Eukaryota</taxon>
        <taxon>Metazoa</taxon>
        <taxon>Spiralia</taxon>
        <taxon>Lophotrochozoa</taxon>
        <taxon>Platyhelminthes</taxon>
        <taxon>Rhabditophora</taxon>
        <taxon>Macrostomorpha</taxon>
        <taxon>Macrostomida</taxon>
        <taxon>Macrostomidae</taxon>
        <taxon>Macrostomum</taxon>
    </lineage>
</organism>
<dbReference type="PANTHER" id="PTHR21610">
    <property type="entry name" value="VON WILLEBRAND FACTOR A DOMAIN-CONTAINING PROTEIN 8"/>
    <property type="match status" value="1"/>
</dbReference>
<gene>
    <name evidence="10" type="ORF">BOX15_Mlig027620g1</name>
</gene>
<dbReference type="InterPro" id="IPR002035">
    <property type="entry name" value="VWF_A"/>
</dbReference>
<accession>A0A267GWK4</accession>
<evidence type="ECO:0000256" key="1">
    <source>
        <dbReference type="ARBA" id="ARBA00004173"/>
    </source>
</evidence>
<dbReference type="STRING" id="282301.A0A267GWK4"/>
<dbReference type="Pfam" id="PF07728">
    <property type="entry name" value="AAA_5"/>
    <property type="match status" value="3"/>
</dbReference>
<keyword evidence="4" id="KW-0809">Transit peptide</keyword>
<name>A0A267GWK4_9PLAT</name>
<keyword evidence="3" id="KW-0067">ATP-binding</keyword>
<dbReference type="InterPro" id="IPR011704">
    <property type="entry name" value="ATPase_dyneun-rel_AAA"/>
</dbReference>
<dbReference type="Proteomes" id="UP000215902">
    <property type="component" value="Unassembled WGS sequence"/>
</dbReference>
<comment type="subcellular location">
    <subcellularLocation>
        <location evidence="1">Mitochondrion</location>
    </subcellularLocation>
</comment>
<feature type="region of interest" description="Disordered" evidence="8">
    <location>
        <begin position="331"/>
        <end position="369"/>
    </location>
</feature>
<evidence type="ECO:0000256" key="7">
    <source>
        <dbReference type="ARBA" id="ARBA00070377"/>
    </source>
</evidence>
<dbReference type="InterPro" id="IPR036465">
    <property type="entry name" value="vWFA_dom_sf"/>
</dbReference>
<dbReference type="SMART" id="SM00327">
    <property type="entry name" value="VWA"/>
    <property type="match status" value="1"/>
</dbReference>
<evidence type="ECO:0000256" key="8">
    <source>
        <dbReference type="SAM" id="MobiDB-lite"/>
    </source>
</evidence>
<dbReference type="SUPFAM" id="SSF52540">
    <property type="entry name" value="P-loop containing nucleoside triphosphate hydrolases"/>
    <property type="match status" value="3"/>
</dbReference>
<evidence type="ECO:0000256" key="6">
    <source>
        <dbReference type="ARBA" id="ARBA00055988"/>
    </source>
</evidence>
<dbReference type="FunFam" id="3.40.50.300:FF:000663">
    <property type="entry name" value="von Willebrand factor A domain containing 8"/>
    <property type="match status" value="1"/>
</dbReference>
<keyword evidence="2" id="KW-0547">Nucleotide-binding</keyword>
<feature type="region of interest" description="Disordered" evidence="8">
    <location>
        <begin position="1546"/>
        <end position="1566"/>
    </location>
</feature>
<evidence type="ECO:0000259" key="9">
    <source>
        <dbReference type="SMART" id="SM00327"/>
    </source>
</evidence>
<dbReference type="FunFam" id="3.40.50.300:FF:000587">
    <property type="entry name" value="von Willebrand factor A domain containing 8"/>
    <property type="match status" value="1"/>
</dbReference>
<dbReference type="GO" id="GO:0005739">
    <property type="term" value="C:mitochondrion"/>
    <property type="evidence" value="ECO:0007669"/>
    <property type="project" value="UniProtKB-SubCell"/>
</dbReference>
<dbReference type="InterPro" id="IPR039891">
    <property type="entry name" value="VWA8"/>
</dbReference>
<feature type="compositionally biased region" description="Low complexity" evidence="8">
    <location>
        <begin position="1546"/>
        <end position="1558"/>
    </location>
</feature>
<protein>
    <recommendedName>
        <fullName evidence="7">von Willebrand factor A domain-containing protein 8</fullName>
    </recommendedName>
</protein>
<dbReference type="GO" id="GO:0005524">
    <property type="term" value="F:ATP binding"/>
    <property type="evidence" value="ECO:0007669"/>
    <property type="project" value="UniProtKB-KW"/>
</dbReference>
<evidence type="ECO:0000256" key="4">
    <source>
        <dbReference type="ARBA" id="ARBA00022946"/>
    </source>
</evidence>
<dbReference type="OrthoDB" id="5186at2759"/>
<evidence type="ECO:0000313" key="11">
    <source>
        <dbReference type="Proteomes" id="UP000215902"/>
    </source>
</evidence>
<dbReference type="PANTHER" id="PTHR21610:SF9">
    <property type="entry name" value="VON WILLEBRAND FACTOR A DOMAIN-CONTAINING PROTEIN 8"/>
    <property type="match status" value="1"/>
</dbReference>
<comment type="caution">
    <text evidence="10">The sequence shown here is derived from an EMBL/GenBank/DDBJ whole genome shotgun (WGS) entry which is preliminary data.</text>
</comment>
<dbReference type="Gene3D" id="3.40.50.300">
    <property type="entry name" value="P-loop containing nucleotide triphosphate hydrolases"/>
    <property type="match status" value="3"/>
</dbReference>
<keyword evidence="5" id="KW-0496">Mitochondrion</keyword>
<dbReference type="InterPro" id="IPR027417">
    <property type="entry name" value="P-loop_NTPase"/>
</dbReference>
<feature type="domain" description="VWFA" evidence="9">
    <location>
        <begin position="1717"/>
        <end position="1906"/>
    </location>
</feature>
<evidence type="ECO:0000313" key="10">
    <source>
        <dbReference type="EMBL" id="PAA89717.1"/>
    </source>
</evidence>
<evidence type="ECO:0000256" key="5">
    <source>
        <dbReference type="ARBA" id="ARBA00023128"/>
    </source>
</evidence>
<dbReference type="SUPFAM" id="SSF53300">
    <property type="entry name" value="vWA-like"/>
    <property type="match status" value="1"/>
</dbReference>
<dbReference type="GO" id="GO:0016887">
    <property type="term" value="F:ATP hydrolysis activity"/>
    <property type="evidence" value="ECO:0007669"/>
    <property type="project" value="InterPro"/>
</dbReference>
<comment type="function">
    <text evidence="6">Exhibits ATPase activity in vitro.</text>
</comment>
<reference evidence="10 11" key="1">
    <citation type="submission" date="2017-06" db="EMBL/GenBank/DDBJ databases">
        <title>A platform for efficient transgenesis in Macrostomum lignano, a flatworm model organism for stem cell research.</title>
        <authorList>
            <person name="Berezikov E."/>
        </authorList>
    </citation>
    <scope>NUCLEOTIDE SEQUENCE [LARGE SCALE GENOMIC DNA]</scope>
    <source>
        <strain evidence="10">DV1</strain>
        <tissue evidence="10">Whole organism</tissue>
    </source>
</reference>